<keyword evidence="3" id="KW-0808">Transferase</keyword>
<dbReference type="CDD" id="cd04182">
    <property type="entry name" value="GT_2_like_f"/>
    <property type="match status" value="1"/>
</dbReference>
<organism evidence="3 4">
    <name type="scientific">Microbulbifer taiwanensis</name>
    <dbReference type="NCBI Taxonomy" id="986746"/>
    <lineage>
        <taxon>Bacteria</taxon>
        <taxon>Pseudomonadati</taxon>
        <taxon>Pseudomonadota</taxon>
        <taxon>Gammaproteobacteria</taxon>
        <taxon>Cellvibrionales</taxon>
        <taxon>Microbulbiferaceae</taxon>
        <taxon>Microbulbifer</taxon>
    </lineage>
</organism>
<evidence type="ECO:0000259" key="2">
    <source>
        <dbReference type="Pfam" id="PF12804"/>
    </source>
</evidence>
<protein>
    <submittedName>
        <fullName evidence="3">NTP transferase domain-containing protein</fullName>
    </submittedName>
</protein>
<dbReference type="Pfam" id="PF12804">
    <property type="entry name" value="NTP_transf_3"/>
    <property type="match status" value="1"/>
</dbReference>
<dbReference type="Gene3D" id="3.90.550.10">
    <property type="entry name" value="Spore Coat Polysaccharide Biosynthesis Protein SpsA, Chain A"/>
    <property type="match status" value="1"/>
</dbReference>
<dbReference type="EMBL" id="JBHSVR010000001">
    <property type="protein sequence ID" value="MFC6632446.1"/>
    <property type="molecule type" value="Genomic_DNA"/>
</dbReference>
<dbReference type="InterPro" id="IPR029044">
    <property type="entry name" value="Nucleotide-diphossugar_trans"/>
</dbReference>
<dbReference type="GO" id="GO:0016740">
    <property type="term" value="F:transferase activity"/>
    <property type="evidence" value="ECO:0007669"/>
    <property type="project" value="UniProtKB-KW"/>
</dbReference>
<name>A0ABW1YI54_9GAMM</name>
<keyword evidence="4" id="KW-1185">Reference proteome</keyword>
<dbReference type="PANTHER" id="PTHR43777:SF1">
    <property type="entry name" value="MOLYBDENUM COFACTOR CYTIDYLYLTRANSFERASE"/>
    <property type="match status" value="1"/>
</dbReference>
<dbReference type="PANTHER" id="PTHR43777">
    <property type="entry name" value="MOLYBDENUM COFACTOR CYTIDYLYLTRANSFERASE"/>
    <property type="match status" value="1"/>
</dbReference>
<sequence length="191" mass="20788">MADIQPIILAAGASSRFGACKLLLEHGGRTLLQHCVDKLVSLDLPTPLIVSGAWHAPLVDAHPGLDLRQNRDWRAGMGSSLAFGIRQLQADCEAALIVLADQPAVTGADIRSLLDTWKENRNIVCSFYENRRGVPAIFPRSVFAQLAILDGDRGARELLRGPRDDITSVPLASAVIDIDTPQDWKNFGESR</sequence>
<dbReference type="InterPro" id="IPR025877">
    <property type="entry name" value="MobA-like_NTP_Trfase"/>
</dbReference>
<dbReference type="Proteomes" id="UP001596425">
    <property type="component" value="Unassembled WGS sequence"/>
</dbReference>
<comment type="caution">
    <text evidence="3">The sequence shown here is derived from an EMBL/GenBank/DDBJ whole genome shotgun (WGS) entry which is preliminary data.</text>
</comment>
<evidence type="ECO:0000313" key="3">
    <source>
        <dbReference type="EMBL" id="MFC6632446.1"/>
    </source>
</evidence>
<proteinExistence type="predicted"/>
<feature type="domain" description="MobA-like NTP transferase" evidence="2">
    <location>
        <begin position="7"/>
        <end position="160"/>
    </location>
</feature>
<reference evidence="4" key="1">
    <citation type="journal article" date="2019" name="Int. J. Syst. Evol. Microbiol.">
        <title>The Global Catalogue of Microorganisms (GCM) 10K type strain sequencing project: providing services to taxonomists for standard genome sequencing and annotation.</title>
        <authorList>
            <consortium name="The Broad Institute Genomics Platform"/>
            <consortium name="The Broad Institute Genome Sequencing Center for Infectious Disease"/>
            <person name="Wu L."/>
            <person name="Ma J."/>
        </authorList>
    </citation>
    <scope>NUCLEOTIDE SEQUENCE [LARGE SCALE GENOMIC DNA]</scope>
    <source>
        <strain evidence="4">CGMCC 1.13718</strain>
    </source>
</reference>
<evidence type="ECO:0000313" key="4">
    <source>
        <dbReference type="Proteomes" id="UP001596425"/>
    </source>
</evidence>
<dbReference type="RefSeq" id="WP_193193562.1">
    <property type="nucleotide sequence ID" value="NZ_JACZFR010000047.1"/>
</dbReference>
<gene>
    <name evidence="3" type="ORF">ACFQBM_04095</name>
</gene>
<evidence type="ECO:0000256" key="1">
    <source>
        <dbReference type="ARBA" id="ARBA00022842"/>
    </source>
</evidence>
<dbReference type="SUPFAM" id="SSF53448">
    <property type="entry name" value="Nucleotide-diphospho-sugar transferases"/>
    <property type="match status" value="1"/>
</dbReference>
<accession>A0ABW1YI54</accession>
<keyword evidence="1" id="KW-0460">Magnesium</keyword>